<sequence length="314" mass="35325">MNLNDYLMPVHDTIMFYGSILAIILNLGSFLLMHFVPSKRRDPFKFLMKWGRFVDIFIPVTMGLMTEIRNLPGHSGVVTRGICGLLKSPWCSRLNVVMSMVISDILFAMIVITGLMRYNVFIRKTTLFKTTLRDKLLLFIIVVASPVALLATSYNLIVIDDNFIYTGRQQKEEFDFYRQSNFTVLLISLYPLNSYSYAMVFFAISLIDAFIFGVFCFYIPLEMSLWRAVAESNDDTAGKFQLIFTTTKLTTMDSCKNNQCCVLNACDIVSKSQSCGNCGDKCNCSNNCYNQSNAASCCCSCKCGGECKCAGNCN</sequence>
<dbReference type="Proteomes" id="UP000095286">
    <property type="component" value="Unplaced"/>
</dbReference>
<evidence type="ECO:0000313" key="1">
    <source>
        <dbReference type="Proteomes" id="UP000095286"/>
    </source>
</evidence>
<proteinExistence type="predicted"/>
<protein>
    <submittedName>
        <fullName evidence="2">G_PROTEIN_RECEP_F1_2 domain-containing protein</fullName>
    </submittedName>
</protein>
<accession>A0AC35UC00</accession>
<reference evidence="2" key="1">
    <citation type="submission" date="2016-11" db="UniProtKB">
        <authorList>
            <consortium name="WormBaseParasite"/>
        </authorList>
    </citation>
    <scope>IDENTIFICATION</scope>
    <source>
        <strain evidence="2">KR3021</strain>
    </source>
</reference>
<name>A0AC35UC00_9BILA</name>
<evidence type="ECO:0000313" key="2">
    <source>
        <dbReference type="WBParaSite" id="RSKR_0001006566.1"/>
    </source>
</evidence>
<organism evidence="1 2">
    <name type="scientific">Rhabditophanes sp. KR3021</name>
    <dbReference type="NCBI Taxonomy" id="114890"/>
    <lineage>
        <taxon>Eukaryota</taxon>
        <taxon>Metazoa</taxon>
        <taxon>Ecdysozoa</taxon>
        <taxon>Nematoda</taxon>
        <taxon>Chromadorea</taxon>
        <taxon>Rhabditida</taxon>
        <taxon>Tylenchina</taxon>
        <taxon>Panagrolaimomorpha</taxon>
        <taxon>Strongyloidoidea</taxon>
        <taxon>Alloionematidae</taxon>
        <taxon>Rhabditophanes</taxon>
    </lineage>
</organism>
<dbReference type="WBParaSite" id="RSKR_0001006566.1">
    <property type="protein sequence ID" value="RSKR_0001006566.1"/>
    <property type="gene ID" value="RSKR_0001006566"/>
</dbReference>